<dbReference type="OrthoDB" id="6351383at2759"/>
<dbReference type="EMBL" id="VTPC01008846">
    <property type="protein sequence ID" value="KAF2892252.1"/>
    <property type="molecule type" value="Genomic_DNA"/>
</dbReference>
<name>A0A8K0CXJ9_IGNLU</name>
<reference evidence="1" key="1">
    <citation type="submission" date="2019-08" db="EMBL/GenBank/DDBJ databases">
        <title>The genome of the North American firefly Photinus pyralis.</title>
        <authorList>
            <consortium name="Photinus pyralis genome working group"/>
            <person name="Fallon T.R."/>
            <person name="Sander Lower S.E."/>
            <person name="Weng J.-K."/>
        </authorList>
    </citation>
    <scope>NUCLEOTIDE SEQUENCE</scope>
    <source>
        <strain evidence="1">TRF0915ILg1</strain>
        <tissue evidence="1">Whole body</tissue>
    </source>
</reference>
<evidence type="ECO:0000313" key="1">
    <source>
        <dbReference type="EMBL" id="KAF2892252.1"/>
    </source>
</evidence>
<comment type="caution">
    <text evidence="1">The sequence shown here is derived from an EMBL/GenBank/DDBJ whole genome shotgun (WGS) entry which is preliminary data.</text>
</comment>
<protein>
    <submittedName>
        <fullName evidence="1">Uncharacterized protein</fullName>
    </submittedName>
</protein>
<evidence type="ECO:0000313" key="2">
    <source>
        <dbReference type="Proteomes" id="UP000801492"/>
    </source>
</evidence>
<organism evidence="1 2">
    <name type="scientific">Ignelater luminosus</name>
    <name type="common">Cucubano</name>
    <name type="synonym">Pyrophorus luminosus</name>
    <dbReference type="NCBI Taxonomy" id="2038154"/>
    <lineage>
        <taxon>Eukaryota</taxon>
        <taxon>Metazoa</taxon>
        <taxon>Ecdysozoa</taxon>
        <taxon>Arthropoda</taxon>
        <taxon>Hexapoda</taxon>
        <taxon>Insecta</taxon>
        <taxon>Pterygota</taxon>
        <taxon>Neoptera</taxon>
        <taxon>Endopterygota</taxon>
        <taxon>Coleoptera</taxon>
        <taxon>Polyphaga</taxon>
        <taxon>Elateriformia</taxon>
        <taxon>Elateroidea</taxon>
        <taxon>Elateridae</taxon>
        <taxon>Agrypninae</taxon>
        <taxon>Pyrophorini</taxon>
        <taxon>Ignelater</taxon>
    </lineage>
</organism>
<keyword evidence="2" id="KW-1185">Reference proteome</keyword>
<proteinExistence type="predicted"/>
<accession>A0A8K0CXJ9</accession>
<sequence>MEYTIDSCYEVYQSRCLEESGIPVSLHKFRRIFTEEYNITFKAPKSDSCSTCDSIYVSLRDAKPKNDVPRIEQLNTELDLHHRKAQAVQKAIANASKEVSENPGTYAITFDLPQALPTPKLYTGPKTRCDFR</sequence>
<dbReference type="Proteomes" id="UP000801492">
    <property type="component" value="Unassembled WGS sequence"/>
</dbReference>
<dbReference type="AlphaFoldDB" id="A0A8K0CXJ9"/>
<gene>
    <name evidence="1" type="ORF">ILUMI_13922</name>
</gene>